<proteinExistence type="inferred from homology"/>
<reference evidence="12 13" key="1">
    <citation type="submission" date="2023-03" db="EMBL/GenBank/DDBJ databases">
        <title>Mating type loci evolution in Malassezia.</title>
        <authorList>
            <person name="Coelho M.A."/>
        </authorList>
    </citation>
    <scope>NUCLEOTIDE SEQUENCE [LARGE SCALE GENOMIC DNA]</scope>
    <source>
        <strain evidence="12 13">CBS 13387</strain>
    </source>
</reference>
<dbReference type="EC" id="3.4.23.5" evidence="12"/>
<evidence type="ECO:0000256" key="10">
    <source>
        <dbReference type="SAM" id="MobiDB-lite"/>
    </source>
</evidence>
<name>A0AAJ5Z4S1_9BASI</name>
<dbReference type="InterPro" id="IPR035427">
    <property type="entry name" value="Tim10-like_dom_sf"/>
</dbReference>
<dbReference type="InterPro" id="IPR034164">
    <property type="entry name" value="Pepsin-like_dom"/>
</dbReference>
<dbReference type="SUPFAM" id="SSF50630">
    <property type="entry name" value="Acid proteases"/>
    <property type="match status" value="2"/>
</dbReference>
<sequence>MGLFGGSSSGSASAASSPQLEAATAELDMITDVFNRLVESCHAKCISPRYAEADLNKGESVCVDRERDHLVTWCHAQSEKRRRKYGLAANVSKRQKVGLGDYLDDSYFVPMGIGTPAQTLNVLPDTGSTNLWVIDSTCTDEKNCPSSSPKFTASMSKTHQSSGTPFHEVYGDHAAASGTISHDTVSLAGYSISSLAFGRVKHVTERTMGPTVSGILGLSFHDPKLFDLEPFWQVLYERQDMQDYVFSFQLPKALTYAKPDREEDALTSGGVFTLGVLDPQQYAGSISWSPLSRGYGMHAKKSWTIDVNEMRLNGHNVDLGLHRHALIDTGSSNIVGPRQAMDILHALIPGAQRFPPNPEYYMLPCNSSIQLDITFSDRTWTLPPDHLIMQKIDQTMCLSALTTVEDTSDIPLGWIMGHPFLTHVFSVFDAKEGRIGFASLPQGGVQNATLTQADMDRHNASRAFHANKHLQSMLAEMTARELCSRLATTTLMALRSVALSCFVALVISAAAHAAPSSTRQTDVPHATAPAQGLKVPMYYDRRALHPRNQNMNQDQLDEWLRMQSKNMHFRYTHPDDRNSSDALEKRQQLGMGDYGPDSFYFAPIGIGTPEMTLNVVLDTGSADFWLADSQCSPIKHCPESMLKYDASKSRTHKDLHVPFGVQYGSGAVRGELATEKVSLAGYTVSSVSFGQADQLARGTINPPASGIVGMGYETLSTTGTMPFWQILLERQKLHDYLFTFQMVNNLKKASSGHVDMVEAGGVFTLGVLDDQQYSGEIAWAPMAPGYGSKGVGYWALNLEDLSVNGEHIDLGTHSVAAIDTGTTLIGGPKLAMDRIHAKIPGAQRYNRVPEYYVFPCDTDAKVDLTFGNHTWTLKTEDISQRLSRRVCLSSLFAMSTRSGSRMPAWIVGDTFLKTVFSVFDAGKNRIGFASLPKGGAQTKSITSATMDNRVASSYQQTVSSEGSPFGGGGGGGGGGDGGGGGIIITRTRNVDESWKTASIDVPHNVQPLHAPNWNEAAGLGVSRLALPMLLIASAALFL</sequence>
<dbReference type="Pfam" id="PF00026">
    <property type="entry name" value="Asp"/>
    <property type="match status" value="2"/>
</dbReference>
<dbReference type="EMBL" id="CP119924">
    <property type="protein sequence ID" value="WFD17789.1"/>
    <property type="molecule type" value="Genomic_DNA"/>
</dbReference>
<evidence type="ECO:0000259" key="11">
    <source>
        <dbReference type="PROSITE" id="PS51767"/>
    </source>
</evidence>
<dbReference type="InterPro" id="IPR001969">
    <property type="entry name" value="Aspartic_peptidase_AS"/>
</dbReference>
<evidence type="ECO:0000256" key="8">
    <source>
        <dbReference type="PIRSR" id="PIRSR601461-1"/>
    </source>
</evidence>
<feature type="compositionally biased region" description="Gly residues" evidence="10">
    <location>
        <begin position="964"/>
        <end position="982"/>
    </location>
</feature>
<organism evidence="12 13">
    <name type="scientific">Malassezia arunalokei</name>
    <dbReference type="NCBI Taxonomy" id="1514897"/>
    <lineage>
        <taxon>Eukaryota</taxon>
        <taxon>Fungi</taxon>
        <taxon>Dikarya</taxon>
        <taxon>Basidiomycota</taxon>
        <taxon>Ustilaginomycotina</taxon>
        <taxon>Malasseziomycetes</taxon>
        <taxon>Malasseziales</taxon>
        <taxon>Malasseziaceae</taxon>
        <taxon>Malassezia</taxon>
    </lineage>
</organism>
<dbReference type="InterPro" id="IPR021109">
    <property type="entry name" value="Peptidase_aspartic_dom_sf"/>
</dbReference>
<dbReference type="AlphaFoldDB" id="A0AAJ5Z4S1"/>
<dbReference type="FunFam" id="2.40.70.10:FF:000008">
    <property type="entry name" value="Cathepsin D"/>
    <property type="match status" value="1"/>
</dbReference>
<evidence type="ECO:0000256" key="9">
    <source>
        <dbReference type="RuleBase" id="RU000454"/>
    </source>
</evidence>
<evidence type="ECO:0000256" key="3">
    <source>
        <dbReference type="ARBA" id="ARBA00007447"/>
    </source>
</evidence>
<feature type="domain" description="Peptidase A1" evidence="11">
    <location>
        <begin position="600"/>
        <end position="929"/>
    </location>
</feature>
<dbReference type="SUPFAM" id="SSF144122">
    <property type="entry name" value="Tim10-like"/>
    <property type="match status" value="1"/>
</dbReference>
<evidence type="ECO:0000256" key="5">
    <source>
        <dbReference type="ARBA" id="ARBA00022792"/>
    </source>
</evidence>
<keyword evidence="7" id="KW-0811">Translocation</keyword>
<dbReference type="PANTHER" id="PTHR47966">
    <property type="entry name" value="BETA-SITE APP-CLEAVING ENZYME, ISOFORM A-RELATED"/>
    <property type="match status" value="1"/>
</dbReference>
<dbReference type="InterPro" id="IPR004217">
    <property type="entry name" value="Tim10-like"/>
</dbReference>
<evidence type="ECO:0000313" key="12">
    <source>
        <dbReference type="EMBL" id="WFD17789.1"/>
    </source>
</evidence>
<dbReference type="CDD" id="cd05471">
    <property type="entry name" value="pepsin_like"/>
    <property type="match status" value="2"/>
</dbReference>
<dbReference type="Proteomes" id="UP001217582">
    <property type="component" value="Chromosome 9"/>
</dbReference>
<keyword evidence="9" id="KW-0645">Protease</keyword>
<keyword evidence="5" id="KW-0496">Mitochondrion</keyword>
<dbReference type="Gene3D" id="2.40.70.10">
    <property type="entry name" value="Acid Proteases"/>
    <property type="match status" value="4"/>
</dbReference>
<evidence type="ECO:0000256" key="7">
    <source>
        <dbReference type="ARBA" id="ARBA00023010"/>
    </source>
</evidence>
<dbReference type="PROSITE" id="PS00141">
    <property type="entry name" value="ASP_PROTEASE"/>
    <property type="match status" value="1"/>
</dbReference>
<keyword evidence="5" id="KW-0999">Mitochondrion inner membrane</keyword>
<dbReference type="GO" id="GO:0004190">
    <property type="term" value="F:aspartic-type endopeptidase activity"/>
    <property type="evidence" value="ECO:0007669"/>
    <property type="project" value="UniProtKB-KW"/>
</dbReference>
<dbReference type="PRINTS" id="PR00792">
    <property type="entry name" value="PEPSIN"/>
</dbReference>
<keyword evidence="4 9" id="KW-0064">Aspartyl protease</keyword>
<keyword evidence="6" id="KW-0813">Transport</keyword>
<comment type="similarity">
    <text evidence="2">Belongs to the small Tim family.</text>
</comment>
<dbReference type="GO" id="GO:0006508">
    <property type="term" value="P:proteolysis"/>
    <property type="evidence" value="ECO:0007669"/>
    <property type="project" value="UniProtKB-KW"/>
</dbReference>
<evidence type="ECO:0000256" key="4">
    <source>
        <dbReference type="ARBA" id="ARBA00022750"/>
    </source>
</evidence>
<evidence type="ECO:0000313" key="13">
    <source>
        <dbReference type="Proteomes" id="UP001217582"/>
    </source>
</evidence>
<gene>
    <name evidence="12" type="ORF">MARU1_003852</name>
</gene>
<feature type="domain" description="Peptidase A1" evidence="11">
    <location>
        <begin position="107"/>
        <end position="438"/>
    </location>
</feature>
<keyword evidence="9 12" id="KW-0378">Hydrolase</keyword>
<dbReference type="Pfam" id="PF02953">
    <property type="entry name" value="zf-Tim10_DDP"/>
    <property type="match status" value="1"/>
</dbReference>
<keyword evidence="13" id="KW-1185">Reference proteome</keyword>
<dbReference type="PANTHER" id="PTHR47966:SF57">
    <property type="entry name" value="PEPTIDASE A1 DOMAIN-CONTAINING PROTEIN"/>
    <property type="match status" value="1"/>
</dbReference>
<feature type="active site" evidence="8">
    <location>
        <position position="618"/>
    </location>
</feature>
<dbReference type="InterPro" id="IPR033121">
    <property type="entry name" value="PEPTIDASE_A1"/>
</dbReference>
<evidence type="ECO:0000256" key="2">
    <source>
        <dbReference type="ARBA" id="ARBA00006720"/>
    </source>
</evidence>
<dbReference type="InterPro" id="IPR001461">
    <property type="entry name" value="Aspartic_peptidase_A1"/>
</dbReference>
<accession>A0AAJ5Z4S1</accession>
<comment type="similarity">
    <text evidence="3 9">Belongs to the peptidase A1 family.</text>
</comment>
<protein>
    <submittedName>
        <fullName evidence="12">Cathepsin D</fullName>
        <ecNumber evidence="12">3.4.23.5</ecNumber>
    </submittedName>
</protein>
<keyword evidence="5" id="KW-0472">Membrane</keyword>
<feature type="active site" evidence="8">
    <location>
        <position position="819"/>
    </location>
</feature>
<evidence type="ECO:0000256" key="6">
    <source>
        <dbReference type="ARBA" id="ARBA00022927"/>
    </source>
</evidence>
<evidence type="ECO:0000256" key="1">
    <source>
        <dbReference type="ARBA" id="ARBA00004637"/>
    </source>
</evidence>
<comment type="subcellular location">
    <subcellularLocation>
        <location evidence="1">Mitochondrion inner membrane</location>
        <topology evidence="1">Peripheral membrane protein</topology>
    </subcellularLocation>
</comment>
<keyword evidence="6" id="KW-0653">Protein transport</keyword>
<dbReference type="PROSITE" id="PS51767">
    <property type="entry name" value="PEPTIDASE_A1"/>
    <property type="match status" value="2"/>
</dbReference>
<dbReference type="GO" id="GO:0005743">
    <property type="term" value="C:mitochondrial inner membrane"/>
    <property type="evidence" value="ECO:0007669"/>
    <property type="project" value="UniProtKB-SubCell"/>
</dbReference>
<dbReference type="GO" id="GO:0015031">
    <property type="term" value="P:protein transport"/>
    <property type="evidence" value="ECO:0007669"/>
    <property type="project" value="UniProtKB-KW"/>
</dbReference>
<feature type="region of interest" description="Disordered" evidence="10">
    <location>
        <begin position="957"/>
        <end position="982"/>
    </location>
</feature>
<dbReference type="Gene3D" id="1.10.287.810">
    <property type="entry name" value="Mitochondrial import inner membrane translocase subunit tim13 like domains"/>
    <property type="match status" value="1"/>
</dbReference>